<evidence type="ECO:0000259" key="1">
    <source>
        <dbReference type="SMART" id="SM00849"/>
    </source>
</evidence>
<evidence type="ECO:0000313" key="2">
    <source>
        <dbReference type="EMBL" id="RWZ61464.1"/>
    </source>
</evidence>
<dbReference type="PANTHER" id="PTHR42951:SF17">
    <property type="entry name" value="METALLO-BETA-LACTAMASE DOMAIN-CONTAINING PROTEIN"/>
    <property type="match status" value="1"/>
</dbReference>
<reference evidence="2 3" key="1">
    <citation type="submission" date="2018-12" db="EMBL/GenBank/DDBJ databases">
        <authorList>
            <person name="Li F."/>
        </authorList>
    </citation>
    <scope>NUCLEOTIDE SEQUENCE [LARGE SCALE GENOMIC DNA]</scope>
    <source>
        <strain evidence="2 3">8H24J-4-2</strain>
    </source>
</reference>
<gene>
    <name evidence="2" type="ORF">ELQ92_10770</name>
</gene>
<name>A0A3S4C2I1_9MICO</name>
<keyword evidence="2" id="KW-0378">Hydrolase</keyword>
<dbReference type="EMBL" id="RZNC01000003">
    <property type="protein sequence ID" value="RWZ61464.1"/>
    <property type="molecule type" value="Genomic_DNA"/>
</dbReference>
<dbReference type="InterPro" id="IPR050855">
    <property type="entry name" value="NDM-1-like"/>
</dbReference>
<dbReference type="GO" id="GO:0016787">
    <property type="term" value="F:hydrolase activity"/>
    <property type="evidence" value="ECO:0007669"/>
    <property type="project" value="UniProtKB-KW"/>
</dbReference>
<proteinExistence type="predicted"/>
<accession>A0A3S4C2I1</accession>
<protein>
    <submittedName>
        <fullName evidence="2">MBL fold metallo-hydrolase</fullName>
    </submittedName>
</protein>
<dbReference type="Gene3D" id="3.60.15.10">
    <property type="entry name" value="Ribonuclease Z/Hydroxyacylglutathione hydrolase-like"/>
    <property type="match status" value="1"/>
</dbReference>
<evidence type="ECO:0000313" key="3">
    <source>
        <dbReference type="Proteomes" id="UP000288603"/>
    </source>
</evidence>
<dbReference type="SUPFAM" id="SSF56281">
    <property type="entry name" value="Metallo-hydrolase/oxidoreductase"/>
    <property type="match status" value="1"/>
</dbReference>
<dbReference type="OrthoDB" id="2971563at2"/>
<dbReference type="AlphaFoldDB" id="A0A3S4C2I1"/>
<dbReference type="PANTHER" id="PTHR42951">
    <property type="entry name" value="METALLO-BETA-LACTAMASE DOMAIN-CONTAINING"/>
    <property type="match status" value="1"/>
</dbReference>
<organism evidence="2 3">
    <name type="scientific">Labedella populi</name>
    <dbReference type="NCBI Taxonomy" id="2498850"/>
    <lineage>
        <taxon>Bacteria</taxon>
        <taxon>Bacillati</taxon>
        <taxon>Actinomycetota</taxon>
        <taxon>Actinomycetes</taxon>
        <taxon>Micrococcales</taxon>
        <taxon>Microbacteriaceae</taxon>
        <taxon>Labedella</taxon>
    </lineage>
</organism>
<sequence length="245" mass="25627">MFQRNVAPGVHRLCIAHTNMYIVEHGDRVLLVDAGLPSFWRPLIDALTEIGRRPSDVDGVALTHAHFDHVGIAKRIRAEWGVPVWVHINDLALAAHPYSYRPETARLLYPLRHPGGLRPLAAMAAAGALAVPGVRDATILSPGLPLPGSPVIVPTPGHTAGHVALHFPDRDALLVGDAVVTLDPYTGGTGPQIVARAATADSPGALRSLDALVATGASIVLPGHGEPWTGGIGPAVRAARARGAH</sequence>
<dbReference type="CDD" id="cd07721">
    <property type="entry name" value="yflN-like_MBL-fold"/>
    <property type="match status" value="1"/>
</dbReference>
<dbReference type="Pfam" id="PF00753">
    <property type="entry name" value="Lactamase_B"/>
    <property type="match status" value="1"/>
</dbReference>
<dbReference type="InterPro" id="IPR001279">
    <property type="entry name" value="Metallo-B-lactamas"/>
</dbReference>
<dbReference type="InterPro" id="IPR036866">
    <property type="entry name" value="RibonucZ/Hydroxyglut_hydro"/>
</dbReference>
<feature type="domain" description="Metallo-beta-lactamase" evidence="1">
    <location>
        <begin position="17"/>
        <end position="224"/>
    </location>
</feature>
<dbReference type="SMART" id="SM00849">
    <property type="entry name" value="Lactamase_B"/>
    <property type="match status" value="1"/>
</dbReference>
<dbReference type="Proteomes" id="UP000288603">
    <property type="component" value="Unassembled WGS sequence"/>
</dbReference>
<comment type="caution">
    <text evidence="2">The sequence shown here is derived from an EMBL/GenBank/DDBJ whole genome shotgun (WGS) entry which is preliminary data.</text>
</comment>
<dbReference type="RefSeq" id="WP_128498953.1">
    <property type="nucleotide sequence ID" value="NZ_RZNC01000003.1"/>
</dbReference>
<keyword evidence="3" id="KW-1185">Reference proteome</keyword>